<dbReference type="CDD" id="cd16030">
    <property type="entry name" value="iduronate-2-sulfatase"/>
    <property type="match status" value="1"/>
</dbReference>
<evidence type="ECO:0000256" key="5">
    <source>
        <dbReference type="ARBA" id="ARBA00022801"/>
    </source>
</evidence>
<comment type="cofactor">
    <cofactor evidence="1">
        <name>Ca(2+)</name>
        <dbReference type="ChEBI" id="CHEBI:29108"/>
    </cofactor>
</comment>
<dbReference type="PANTHER" id="PTHR45953:SF1">
    <property type="entry name" value="IDURONATE 2-SULFATASE"/>
    <property type="match status" value="1"/>
</dbReference>
<dbReference type="GO" id="GO:0004423">
    <property type="term" value="F:iduronate-2-sulfatase activity"/>
    <property type="evidence" value="ECO:0007669"/>
    <property type="project" value="InterPro"/>
</dbReference>
<dbReference type="InterPro" id="IPR000917">
    <property type="entry name" value="Sulfatase_N"/>
</dbReference>
<reference evidence="8" key="1">
    <citation type="journal article" date="2015" name="Nature">
        <title>Complex archaea that bridge the gap between prokaryotes and eukaryotes.</title>
        <authorList>
            <person name="Spang A."/>
            <person name="Saw J.H."/>
            <person name="Jorgensen S.L."/>
            <person name="Zaremba-Niedzwiedzka K."/>
            <person name="Martijn J."/>
            <person name="Lind A.E."/>
            <person name="van Eijk R."/>
            <person name="Schleper C."/>
            <person name="Guy L."/>
            <person name="Ettema T.J."/>
        </authorList>
    </citation>
    <scope>NUCLEOTIDE SEQUENCE</scope>
</reference>
<dbReference type="Gene3D" id="3.40.720.10">
    <property type="entry name" value="Alkaline Phosphatase, subunit A"/>
    <property type="match status" value="1"/>
</dbReference>
<dbReference type="AlphaFoldDB" id="A0A0F9FMN8"/>
<organism evidence="8">
    <name type="scientific">marine sediment metagenome</name>
    <dbReference type="NCBI Taxonomy" id="412755"/>
    <lineage>
        <taxon>unclassified sequences</taxon>
        <taxon>metagenomes</taxon>
        <taxon>ecological metagenomes</taxon>
    </lineage>
</organism>
<keyword evidence="5" id="KW-0378">Hydrolase</keyword>
<feature type="domain" description="Sulfatase N-terminal" evidence="7">
    <location>
        <begin position="41"/>
        <end position="377"/>
    </location>
</feature>
<evidence type="ECO:0000259" key="7">
    <source>
        <dbReference type="Pfam" id="PF00884"/>
    </source>
</evidence>
<evidence type="ECO:0000256" key="6">
    <source>
        <dbReference type="ARBA" id="ARBA00022837"/>
    </source>
</evidence>
<sequence length="378" mass="42478">MRRLTLDTLTHRRFLPACAMLLAAFSAGAVCANDTTRSPKKNVLLIYVDDLRPELKCYGRSKIISPNIDKLAARSLVFNRAYCQIPVCMPSRVSTLSGMYATATGQGQLRRLLPKGLPSLPGHFKANGYHTISVGKVYHFDKDDQPSWTKRYTDTFYEQQLVCDGYCSGYQLEENKRGLTFSKTGRNRSSLTECVDAPDNAYPDGLIADTAIAELKKCSKSDKPLFLAAGFYRPHLPWAAPKKYWDLYRREDVDLAKNPFFPKGAITRNSWGDLRHYGDKEVNAADSDRGSYDADTFPVLSEEKQREFVHAYWASVSFVDAQIGRVLDSLEELGMSDNTVVVLCSDHGWQLGEHMLWSKCSNYEEAVRVPLMVAVPGI</sequence>
<dbReference type="PANTHER" id="PTHR45953">
    <property type="entry name" value="IDURONATE 2-SULFATASE"/>
    <property type="match status" value="1"/>
</dbReference>
<accession>A0A0F9FMN8</accession>
<evidence type="ECO:0000256" key="1">
    <source>
        <dbReference type="ARBA" id="ARBA00001913"/>
    </source>
</evidence>
<name>A0A0F9FMN8_9ZZZZ</name>
<gene>
    <name evidence="8" type="ORF">LCGC14_2224210</name>
</gene>
<keyword evidence="6" id="KW-0106">Calcium</keyword>
<dbReference type="EMBL" id="LAZR01029783">
    <property type="protein sequence ID" value="KKL58555.1"/>
    <property type="molecule type" value="Genomic_DNA"/>
</dbReference>
<comment type="similarity">
    <text evidence="2">Belongs to the sulfatase family.</text>
</comment>
<evidence type="ECO:0000256" key="2">
    <source>
        <dbReference type="ARBA" id="ARBA00008779"/>
    </source>
</evidence>
<dbReference type="PROSITE" id="PS00149">
    <property type="entry name" value="SULFATASE_2"/>
    <property type="match status" value="1"/>
</dbReference>
<dbReference type="InterPro" id="IPR024607">
    <property type="entry name" value="Sulfatase_CS"/>
</dbReference>
<dbReference type="InterPro" id="IPR035874">
    <property type="entry name" value="IDS"/>
</dbReference>
<dbReference type="SUPFAM" id="SSF53649">
    <property type="entry name" value="Alkaline phosphatase-like"/>
    <property type="match status" value="1"/>
</dbReference>
<dbReference type="InterPro" id="IPR017850">
    <property type="entry name" value="Alkaline_phosphatase_core_sf"/>
</dbReference>
<evidence type="ECO:0000313" key="8">
    <source>
        <dbReference type="EMBL" id="KKL58555.1"/>
    </source>
</evidence>
<keyword evidence="3" id="KW-0479">Metal-binding</keyword>
<dbReference type="Pfam" id="PF00884">
    <property type="entry name" value="Sulfatase"/>
    <property type="match status" value="1"/>
</dbReference>
<protein>
    <recommendedName>
        <fullName evidence="7">Sulfatase N-terminal domain-containing protein</fullName>
    </recommendedName>
</protein>
<evidence type="ECO:0000256" key="4">
    <source>
        <dbReference type="ARBA" id="ARBA00022729"/>
    </source>
</evidence>
<evidence type="ECO:0000256" key="3">
    <source>
        <dbReference type="ARBA" id="ARBA00022723"/>
    </source>
</evidence>
<proteinExistence type="inferred from homology"/>
<feature type="non-terminal residue" evidence="8">
    <location>
        <position position="378"/>
    </location>
</feature>
<dbReference type="GO" id="GO:0046872">
    <property type="term" value="F:metal ion binding"/>
    <property type="evidence" value="ECO:0007669"/>
    <property type="project" value="UniProtKB-KW"/>
</dbReference>
<comment type="caution">
    <text evidence="8">The sequence shown here is derived from an EMBL/GenBank/DDBJ whole genome shotgun (WGS) entry which is preliminary data.</text>
</comment>
<keyword evidence="4" id="KW-0732">Signal</keyword>
<dbReference type="GO" id="GO:0005737">
    <property type="term" value="C:cytoplasm"/>
    <property type="evidence" value="ECO:0007669"/>
    <property type="project" value="TreeGrafter"/>
</dbReference>